<keyword evidence="2" id="KW-1185">Reference proteome</keyword>
<gene>
    <name evidence="1" type="ORF">CMV_006561</name>
</gene>
<evidence type="ECO:0000313" key="1">
    <source>
        <dbReference type="EMBL" id="KAF3969657.1"/>
    </source>
</evidence>
<accession>A0A8J4VTH4</accession>
<comment type="caution">
    <text evidence="1">The sequence shown here is derived from an EMBL/GenBank/DDBJ whole genome shotgun (WGS) entry which is preliminary data.</text>
</comment>
<dbReference type="AlphaFoldDB" id="A0A8J4VTH4"/>
<proteinExistence type="predicted"/>
<evidence type="ECO:0000313" key="2">
    <source>
        <dbReference type="Proteomes" id="UP000737018"/>
    </source>
</evidence>
<dbReference type="EMBL" id="JRKL02000622">
    <property type="protein sequence ID" value="KAF3969657.1"/>
    <property type="molecule type" value="Genomic_DNA"/>
</dbReference>
<dbReference type="Proteomes" id="UP000737018">
    <property type="component" value="Unassembled WGS sequence"/>
</dbReference>
<reference evidence="1" key="1">
    <citation type="submission" date="2020-03" db="EMBL/GenBank/DDBJ databases">
        <title>Castanea mollissima Vanexum genome sequencing.</title>
        <authorList>
            <person name="Staton M."/>
        </authorList>
    </citation>
    <scope>NUCLEOTIDE SEQUENCE</scope>
    <source>
        <tissue evidence="1">Leaf</tissue>
    </source>
</reference>
<name>A0A8J4VTH4_9ROSI</name>
<protein>
    <submittedName>
        <fullName evidence="1">Uncharacterized protein</fullName>
    </submittedName>
</protein>
<organism evidence="1 2">
    <name type="scientific">Castanea mollissima</name>
    <name type="common">Chinese chestnut</name>
    <dbReference type="NCBI Taxonomy" id="60419"/>
    <lineage>
        <taxon>Eukaryota</taxon>
        <taxon>Viridiplantae</taxon>
        <taxon>Streptophyta</taxon>
        <taxon>Embryophyta</taxon>
        <taxon>Tracheophyta</taxon>
        <taxon>Spermatophyta</taxon>
        <taxon>Magnoliopsida</taxon>
        <taxon>eudicotyledons</taxon>
        <taxon>Gunneridae</taxon>
        <taxon>Pentapetalae</taxon>
        <taxon>rosids</taxon>
        <taxon>fabids</taxon>
        <taxon>Fagales</taxon>
        <taxon>Fagaceae</taxon>
        <taxon>Castanea</taxon>
    </lineage>
</organism>
<sequence length="104" mass="11815">MRPLPLAELGLTSRLQVPPGLICPPPPGTAAAQIVMLQLFLISNLAAWANKAMKIRVLTKQQKEMDRFLKGFILESERDRIADRPWSWLWDMLLKCYAGRDLPS</sequence>